<keyword evidence="2" id="KW-1185">Reference proteome</keyword>
<dbReference type="AlphaFoldDB" id="Q815P9"/>
<evidence type="ECO:0000313" key="1">
    <source>
        <dbReference type="EMBL" id="AAP11960.1"/>
    </source>
</evidence>
<dbReference type="GO" id="GO:0016706">
    <property type="term" value="F:2-oxoglutarate-dependent dioxygenase activity"/>
    <property type="evidence" value="ECO:0007669"/>
    <property type="project" value="UniProtKB-ARBA"/>
</dbReference>
<dbReference type="SUPFAM" id="SSF51197">
    <property type="entry name" value="Clavaminate synthase-like"/>
    <property type="match status" value="1"/>
</dbReference>
<dbReference type="SMR" id="Q815P9"/>
<dbReference type="InterPro" id="IPR008775">
    <property type="entry name" value="Phytyl_CoA_dOase-like"/>
</dbReference>
<dbReference type="PATRIC" id="fig|226900.8.peg.5250"/>
<protein>
    <submittedName>
        <fullName evidence="1">SnoK-like protein</fullName>
    </submittedName>
</protein>
<name>Q815P9_BACCR</name>
<dbReference type="EMBL" id="AE016877">
    <property type="protein sequence ID" value="AAP11960.1"/>
    <property type="molecule type" value="Genomic_DNA"/>
</dbReference>
<dbReference type="GO" id="GO:0005506">
    <property type="term" value="F:iron ion binding"/>
    <property type="evidence" value="ECO:0007669"/>
    <property type="project" value="UniProtKB-ARBA"/>
</dbReference>
<dbReference type="Proteomes" id="UP000001417">
    <property type="component" value="Chromosome"/>
</dbReference>
<organism evidence="1 2">
    <name type="scientific">Bacillus cereus (strain ATCC 14579 / DSM 31 / CCUG 7414 / JCM 2152 / NBRC 15305 / NCIMB 9373 / NCTC 2599 / NRRL B-3711)</name>
    <dbReference type="NCBI Taxonomy" id="226900"/>
    <lineage>
        <taxon>Bacteria</taxon>
        <taxon>Bacillati</taxon>
        <taxon>Bacillota</taxon>
        <taxon>Bacilli</taxon>
        <taxon>Bacillales</taxon>
        <taxon>Bacillaceae</taxon>
        <taxon>Bacillus</taxon>
        <taxon>Bacillus cereus group</taxon>
    </lineage>
</organism>
<dbReference type="PANTHER" id="PTHR20883">
    <property type="entry name" value="PHYTANOYL-COA DIOXYGENASE DOMAIN CONTAINING 1"/>
    <property type="match status" value="1"/>
</dbReference>
<dbReference type="HOGENOM" id="CLU_048953_5_1_9"/>
<dbReference type="Pfam" id="PF05721">
    <property type="entry name" value="PhyH"/>
    <property type="match status" value="1"/>
</dbReference>
<evidence type="ECO:0000313" key="2">
    <source>
        <dbReference type="Proteomes" id="UP000001417"/>
    </source>
</evidence>
<dbReference type="GeneID" id="99621365"/>
<gene>
    <name evidence="1" type="ordered locus">BC_5091</name>
</gene>
<dbReference type="RefSeq" id="WP_000954677.1">
    <property type="nucleotide sequence ID" value="NC_004722.1"/>
</dbReference>
<reference evidence="1 2" key="1">
    <citation type="journal article" date="2003" name="Nature">
        <title>Genome sequence of Bacillus cereus and comparative analysis with Bacillus anthracis.</title>
        <authorList>
            <person name="Ivanova N."/>
            <person name="Sorokin A."/>
            <person name="Anderson I."/>
            <person name="Galleron N."/>
            <person name="Candelon B."/>
            <person name="Kapatral V."/>
            <person name="Bhattacharyya A."/>
            <person name="Reznik G."/>
            <person name="Mikhailova N."/>
            <person name="Lapidus A."/>
            <person name="Chu L."/>
            <person name="Mazur M."/>
            <person name="Goltsman E."/>
            <person name="Larsen N."/>
            <person name="D'Souza M."/>
            <person name="Walunas T."/>
            <person name="Grechkin Y."/>
            <person name="Pusch G."/>
            <person name="Haselkorn R."/>
            <person name="Fonstein M."/>
            <person name="Ehrlich S.D."/>
            <person name="Overbeek R."/>
            <person name="Kyrpides N."/>
        </authorList>
    </citation>
    <scope>NUCLEOTIDE SEQUENCE [LARGE SCALE GENOMIC DNA]</scope>
    <source>
        <strain evidence="2">ATCC 14579 / DSM 31 / CCUG 7414 / JCM 2152 / NBRC 15305 / NCIMB 9373 / NCTC 2599 / NRRL B-3711</strain>
    </source>
</reference>
<sequence>MLTEKQVNFFKKNGYLILEDFFSLHELKQMKLTFQHKIKNQKNSKGFYSGILTQHLNLWNKDSFFKNLVFNKRISRIAKELLETKNIRILQDHALIKKSIVGKATPWHQDFSYFPINEPEALTVWIPFQDVYEKNGCMSYLPTSNTLGRLTKVHMYNIDKPLEDINISPAIAKLKAGSIVIHHSLTLHYAYSNISDNDRLAYAIVYMKDEVTYNGNRHPLIDKNLFAKNQKLEGTNFPIIEESVTLT</sequence>
<dbReference type="OrthoDB" id="9814777at2"/>
<dbReference type="PANTHER" id="PTHR20883:SF48">
    <property type="entry name" value="ECTOINE DIOXYGENASE"/>
    <property type="match status" value="1"/>
</dbReference>
<dbReference type="KEGG" id="bce:BC5091"/>
<proteinExistence type="predicted"/>
<accession>Q815P9</accession>
<dbReference type="Gene3D" id="2.60.120.620">
    <property type="entry name" value="q2cbj1_9rhob like domain"/>
    <property type="match status" value="1"/>
</dbReference>